<keyword evidence="2" id="KW-0662">Pyridine nucleotide biosynthesis</keyword>
<evidence type="ECO:0000313" key="10">
    <source>
        <dbReference type="Proteomes" id="UP001202479"/>
    </source>
</evidence>
<dbReference type="Proteomes" id="UP001202479">
    <property type="component" value="Unassembled WGS sequence"/>
</dbReference>
<dbReference type="InterPro" id="IPR052347">
    <property type="entry name" value="Isochorismatase_Nicotinamidase"/>
</dbReference>
<reference evidence="9" key="1">
    <citation type="journal article" date="2022" name="DNA Res.">
        <title>Genome analysis of five recently described species of the CUG-Ser clade uncovers Candida theae as a new hybrid lineage with pathogenic potential in the Candida parapsilosis species complex.</title>
        <authorList>
            <person name="Mixao V."/>
            <person name="Del Olmo V."/>
            <person name="Hegedusova E."/>
            <person name="Saus E."/>
            <person name="Pryszcz L."/>
            <person name="Cillingova A."/>
            <person name="Nosek J."/>
            <person name="Gabaldon T."/>
        </authorList>
    </citation>
    <scope>NUCLEOTIDE SEQUENCE</scope>
    <source>
        <strain evidence="9">CBS 10844</strain>
    </source>
</reference>
<dbReference type="AlphaFoldDB" id="A0AAI9T1B9"/>
<dbReference type="Gene3D" id="3.40.50.850">
    <property type="entry name" value="Isochorismatase-like"/>
    <property type="match status" value="1"/>
</dbReference>
<dbReference type="GO" id="GO:0008936">
    <property type="term" value="F:nicotinamidase activity"/>
    <property type="evidence" value="ECO:0007669"/>
    <property type="project" value="UniProtKB-EC"/>
</dbReference>
<dbReference type="GO" id="GO:0046872">
    <property type="term" value="F:metal ion binding"/>
    <property type="evidence" value="ECO:0007669"/>
    <property type="project" value="UniProtKB-KW"/>
</dbReference>
<name>A0AAI9T1B9_9ASCO</name>
<sequence length="226" mass="25288">MTKRALVVIDLQEDFLPPNGSLAIQDGRTIVPAINELLCESELKKWDLVVASQDWHPANHTSFASQHAVSPFTELEFQNPETGETKTQVVWPDHCIQGTHGACFAPSFANKLEKVQNGAISKAVVIKKGYLQDREYYSCFQDSWGLHHTEMKSVLETNKIDEAVFVGLAYDYCVMHSAIDCAKSGFKTYVVKSLCKSVDPEKINDTDEMYRINGVIIVDSISEIID</sequence>
<dbReference type="EC" id="3.5.1.19" evidence="6"/>
<evidence type="ECO:0000256" key="2">
    <source>
        <dbReference type="ARBA" id="ARBA00022642"/>
    </source>
</evidence>
<evidence type="ECO:0000256" key="3">
    <source>
        <dbReference type="ARBA" id="ARBA00022723"/>
    </source>
</evidence>
<dbReference type="PANTHER" id="PTHR11080:SF2">
    <property type="entry name" value="LD05707P"/>
    <property type="match status" value="1"/>
</dbReference>
<evidence type="ECO:0000256" key="6">
    <source>
        <dbReference type="ARBA" id="ARBA00039017"/>
    </source>
</evidence>
<dbReference type="PANTHER" id="PTHR11080">
    <property type="entry name" value="PYRAZINAMIDASE/NICOTINAMIDASE"/>
    <property type="match status" value="1"/>
</dbReference>
<feature type="domain" description="Isochorismatase-like" evidence="8">
    <location>
        <begin position="5"/>
        <end position="202"/>
    </location>
</feature>
<keyword evidence="4" id="KW-0378">Hydrolase</keyword>
<dbReference type="Pfam" id="PF00857">
    <property type="entry name" value="Isochorismatase"/>
    <property type="match status" value="1"/>
</dbReference>
<dbReference type="GO" id="GO:0019363">
    <property type="term" value="P:pyridine nucleotide biosynthetic process"/>
    <property type="evidence" value="ECO:0007669"/>
    <property type="project" value="UniProtKB-KW"/>
</dbReference>
<comment type="caution">
    <text evidence="9">The sequence shown here is derived from an EMBL/GenBank/DDBJ whole genome shotgun (WGS) entry which is preliminary data.</text>
</comment>
<evidence type="ECO:0000256" key="4">
    <source>
        <dbReference type="ARBA" id="ARBA00022801"/>
    </source>
</evidence>
<evidence type="ECO:0000256" key="7">
    <source>
        <dbReference type="ARBA" id="ARBA00043224"/>
    </source>
</evidence>
<dbReference type="SUPFAM" id="SSF52499">
    <property type="entry name" value="Isochorismatase-like hydrolases"/>
    <property type="match status" value="1"/>
</dbReference>
<gene>
    <name evidence="9" type="ORF">KGF56_000734</name>
</gene>
<proteinExistence type="inferred from homology"/>
<dbReference type="InterPro" id="IPR000868">
    <property type="entry name" value="Isochorismatase-like_dom"/>
</dbReference>
<dbReference type="InterPro" id="IPR036380">
    <property type="entry name" value="Isochorismatase-like_sf"/>
</dbReference>
<protein>
    <recommendedName>
        <fullName evidence="6">nicotinamidase</fullName>
        <ecNumber evidence="6">3.5.1.19</ecNumber>
    </recommendedName>
    <alternativeName>
        <fullName evidence="7">Nicotinamide deamidase</fullName>
    </alternativeName>
</protein>
<evidence type="ECO:0000313" key="9">
    <source>
        <dbReference type="EMBL" id="KAI3406602.2"/>
    </source>
</evidence>
<organism evidence="9 10">
    <name type="scientific">Candida oxycetoniae</name>
    <dbReference type="NCBI Taxonomy" id="497107"/>
    <lineage>
        <taxon>Eukaryota</taxon>
        <taxon>Fungi</taxon>
        <taxon>Dikarya</taxon>
        <taxon>Ascomycota</taxon>
        <taxon>Saccharomycotina</taxon>
        <taxon>Pichiomycetes</taxon>
        <taxon>Debaryomycetaceae</taxon>
        <taxon>Candida/Lodderomyces clade</taxon>
        <taxon>Candida</taxon>
    </lineage>
</organism>
<accession>A0AAI9T1B9</accession>
<keyword evidence="10" id="KW-1185">Reference proteome</keyword>
<evidence type="ECO:0000256" key="5">
    <source>
        <dbReference type="ARBA" id="ARBA00037900"/>
    </source>
</evidence>
<dbReference type="GeneID" id="73378351"/>
<evidence type="ECO:0000259" key="8">
    <source>
        <dbReference type="Pfam" id="PF00857"/>
    </source>
</evidence>
<keyword evidence="3" id="KW-0479">Metal-binding</keyword>
<comment type="similarity">
    <text evidence="1">Belongs to the isochorismatase family.</text>
</comment>
<dbReference type="EMBL" id="JAHUZD010000023">
    <property type="protein sequence ID" value="KAI3406602.2"/>
    <property type="molecule type" value="Genomic_DNA"/>
</dbReference>
<comment type="pathway">
    <text evidence="5">Cofactor biosynthesis; nicotinate biosynthesis; nicotinate from nicotinamide: step 1/1.</text>
</comment>
<evidence type="ECO:0000256" key="1">
    <source>
        <dbReference type="ARBA" id="ARBA00006336"/>
    </source>
</evidence>
<dbReference type="RefSeq" id="XP_049182347.1">
    <property type="nucleotide sequence ID" value="XM_049326676.1"/>
</dbReference>